<sequence length="157" mass="17724">MSKVSAKCVPRNLNAQDRHKRVESSRELLDIYNASPDNVHARLATGDETWIHQWDPDTKQESINRSISILLHPRNSELSLQKEGARHVDCWSYASSWENAPVLKSRITQAALQCGFEQLNHPPIQSRSGPKLLRNLKSDLRGTRFGDDDELRAATGA</sequence>
<name>A0AAN8JLF9_PATCE</name>
<protein>
    <submittedName>
        <fullName evidence="1">Uncharacterized protein</fullName>
    </submittedName>
</protein>
<dbReference type="InterPro" id="IPR052709">
    <property type="entry name" value="Transposase-MT_Hybrid"/>
</dbReference>
<proteinExistence type="predicted"/>
<reference evidence="1 2" key="1">
    <citation type="submission" date="2024-01" db="EMBL/GenBank/DDBJ databases">
        <title>The genome of the rayed Mediterranean limpet Patella caerulea (Linnaeus, 1758).</title>
        <authorList>
            <person name="Anh-Thu Weber A."/>
            <person name="Halstead-Nussloch G."/>
        </authorList>
    </citation>
    <scope>NUCLEOTIDE SEQUENCE [LARGE SCALE GENOMIC DNA]</scope>
    <source>
        <strain evidence="1">AATW-2023a</strain>
        <tissue evidence="1">Whole specimen</tissue>
    </source>
</reference>
<dbReference type="PANTHER" id="PTHR46060:SF1">
    <property type="entry name" value="MARINER MOS1 TRANSPOSASE-LIKE PROTEIN"/>
    <property type="match status" value="1"/>
</dbReference>
<dbReference type="AlphaFoldDB" id="A0AAN8JLF9"/>
<organism evidence="1 2">
    <name type="scientific">Patella caerulea</name>
    <name type="common">Rayed Mediterranean limpet</name>
    <dbReference type="NCBI Taxonomy" id="87958"/>
    <lineage>
        <taxon>Eukaryota</taxon>
        <taxon>Metazoa</taxon>
        <taxon>Spiralia</taxon>
        <taxon>Lophotrochozoa</taxon>
        <taxon>Mollusca</taxon>
        <taxon>Gastropoda</taxon>
        <taxon>Patellogastropoda</taxon>
        <taxon>Patelloidea</taxon>
        <taxon>Patellidae</taxon>
        <taxon>Patella</taxon>
    </lineage>
</organism>
<dbReference type="PANTHER" id="PTHR46060">
    <property type="entry name" value="MARINER MOS1 TRANSPOSASE-LIKE PROTEIN"/>
    <property type="match status" value="1"/>
</dbReference>
<dbReference type="Proteomes" id="UP001347796">
    <property type="component" value="Unassembled WGS sequence"/>
</dbReference>
<comment type="caution">
    <text evidence="1">The sequence shown here is derived from an EMBL/GenBank/DDBJ whole genome shotgun (WGS) entry which is preliminary data.</text>
</comment>
<evidence type="ECO:0000313" key="2">
    <source>
        <dbReference type="Proteomes" id="UP001347796"/>
    </source>
</evidence>
<dbReference type="EMBL" id="JAZGQO010000010">
    <property type="protein sequence ID" value="KAK6176869.1"/>
    <property type="molecule type" value="Genomic_DNA"/>
</dbReference>
<evidence type="ECO:0000313" key="1">
    <source>
        <dbReference type="EMBL" id="KAK6176869.1"/>
    </source>
</evidence>
<accession>A0AAN8JLF9</accession>
<gene>
    <name evidence="1" type="ORF">SNE40_015085</name>
</gene>
<keyword evidence="2" id="KW-1185">Reference proteome</keyword>